<sequence length="352" mass="39673">MAVRSRPPSERGQLDLFQALPGEFAPRDAQDLMAYPFFSLAKSKRIAPINFAAGDVTIRVEAVPDHGMATIWDADILIWAASQIVNARDAGLRTSRLMATTPYEILTYVGRGVSLRDYLRLKAALDRLQSTTVATSIRQPAEGRRHRFSWINEWQERTDRDGRPTGIELILPDWFYRAVLDDALVLTIDRAYFDLTGGLERWLYRIVRKHGGRQRDGWRFDFRHLYQKSGSLSPFKRFAFELRGIVRRQPLPGYSLSIEVESSGRLLLAFEPVPPCGQAVETLVLSGTADIVPSGTRLSCYQEPKSGLTHGFHGQNRARNLESNTDSNFAERARAVQNPAARRRNGRSGDAT</sequence>
<protein>
    <submittedName>
        <fullName evidence="1">Replication initiator protein A</fullName>
    </submittedName>
</protein>
<accession>A0A9E8CNC8</accession>
<name>A0A9E8CNC8_9HYPH</name>
<dbReference type="EMBL" id="CP102774">
    <property type="protein sequence ID" value="UZF86039.1"/>
    <property type="molecule type" value="Genomic_DNA"/>
</dbReference>
<gene>
    <name evidence="1" type="ORF">NWE54_19815</name>
</gene>
<dbReference type="Pfam" id="PF10134">
    <property type="entry name" value="RPA"/>
    <property type="match status" value="1"/>
</dbReference>
<organism evidence="1">
    <name type="scientific">Bosea sp. NBC_00436</name>
    <dbReference type="NCBI Taxonomy" id="2969620"/>
    <lineage>
        <taxon>Bacteria</taxon>
        <taxon>Pseudomonadati</taxon>
        <taxon>Pseudomonadota</taxon>
        <taxon>Alphaproteobacteria</taxon>
        <taxon>Hyphomicrobiales</taxon>
        <taxon>Boseaceae</taxon>
        <taxon>Bosea</taxon>
    </lineage>
</organism>
<dbReference type="AlphaFoldDB" id="A0A9E8CNC8"/>
<reference evidence="1" key="1">
    <citation type="submission" date="2022-08" db="EMBL/GenBank/DDBJ databases">
        <title>Complete Genome Sequences of 2 Bosea sp. soil isolates.</title>
        <authorList>
            <person name="Alvarez Arevalo M."/>
            <person name="Sterndorff E.B."/>
            <person name="Faurdal D."/>
            <person name="Joergensen T.S."/>
            <person name="Weber T."/>
        </authorList>
    </citation>
    <scope>NUCLEOTIDE SEQUENCE</scope>
    <source>
        <strain evidence="1">NBC_00436</strain>
    </source>
</reference>
<dbReference type="InterPro" id="IPR018777">
    <property type="entry name" value="Replication_initiator_prot_A"/>
</dbReference>
<proteinExistence type="predicted"/>
<evidence type="ECO:0000313" key="1">
    <source>
        <dbReference type="EMBL" id="UZF86039.1"/>
    </source>
</evidence>